<dbReference type="Proteomes" id="UP001418222">
    <property type="component" value="Unassembled WGS sequence"/>
</dbReference>
<dbReference type="GO" id="GO:0031492">
    <property type="term" value="F:nucleosomal DNA binding"/>
    <property type="evidence" value="ECO:0007669"/>
    <property type="project" value="TreeGrafter"/>
</dbReference>
<dbReference type="GO" id="GO:0045910">
    <property type="term" value="P:negative regulation of DNA recombination"/>
    <property type="evidence" value="ECO:0007669"/>
    <property type="project" value="TreeGrafter"/>
</dbReference>
<comment type="subcellular location">
    <subcellularLocation>
        <location evidence="1">Nucleus</location>
    </subcellularLocation>
</comment>
<dbReference type="GO" id="GO:0005634">
    <property type="term" value="C:nucleus"/>
    <property type="evidence" value="ECO:0007669"/>
    <property type="project" value="UniProtKB-SubCell"/>
</dbReference>
<dbReference type="Gene3D" id="1.10.10.10">
    <property type="entry name" value="Winged helix-like DNA-binding domain superfamily/Winged helix DNA-binding domain"/>
    <property type="match status" value="1"/>
</dbReference>
<dbReference type="GO" id="GO:0030261">
    <property type="term" value="P:chromosome condensation"/>
    <property type="evidence" value="ECO:0007669"/>
    <property type="project" value="TreeGrafter"/>
</dbReference>
<dbReference type="GO" id="GO:0006334">
    <property type="term" value="P:nucleosome assembly"/>
    <property type="evidence" value="ECO:0007669"/>
    <property type="project" value="InterPro"/>
</dbReference>
<dbReference type="Pfam" id="PF00538">
    <property type="entry name" value="Linker_histone"/>
    <property type="match status" value="1"/>
</dbReference>
<keyword evidence="7" id="KW-1185">Reference proteome</keyword>
<feature type="compositionally biased region" description="Basic residues" evidence="4">
    <location>
        <begin position="41"/>
        <end position="51"/>
    </location>
</feature>
<evidence type="ECO:0000256" key="2">
    <source>
        <dbReference type="ARBA" id="ARBA00023125"/>
    </source>
</evidence>
<dbReference type="InterPro" id="IPR036390">
    <property type="entry name" value="WH_DNA-bd_sf"/>
</dbReference>
<feature type="region of interest" description="Disordered" evidence="4">
    <location>
        <begin position="1"/>
        <end position="59"/>
    </location>
</feature>
<evidence type="ECO:0000256" key="4">
    <source>
        <dbReference type="SAM" id="MobiDB-lite"/>
    </source>
</evidence>
<name>A0AAP0BAH4_9ASPA</name>
<feature type="domain" description="H15" evidence="5">
    <location>
        <begin position="55"/>
        <end position="124"/>
    </location>
</feature>
<keyword evidence="2" id="KW-0238">DNA-binding</keyword>
<dbReference type="SUPFAM" id="SSF46785">
    <property type="entry name" value="Winged helix' DNA-binding domain"/>
    <property type="match status" value="1"/>
</dbReference>
<protein>
    <recommendedName>
        <fullName evidence="5">H15 domain-containing protein</fullName>
    </recommendedName>
</protein>
<sequence length="178" mass="19275">MAIEELLPASVEEPIADSAPAEPADDKPVEAAGEEKDAAPKKTKAKAKKPRPAASHPPYLEMVVDAITTLKERTGSSQYAITKFVEDKHKDKLSANFKKLLAQLRNLTASGKLTKVKASYKIPSTARPKPKSVGTRKSATSLPTKAKKAAATKANPLCSDLFIWQANPHLLSRFFQVD</sequence>
<evidence type="ECO:0000313" key="7">
    <source>
        <dbReference type="Proteomes" id="UP001418222"/>
    </source>
</evidence>
<evidence type="ECO:0000313" key="6">
    <source>
        <dbReference type="EMBL" id="KAK8934529.1"/>
    </source>
</evidence>
<dbReference type="PROSITE" id="PS51504">
    <property type="entry name" value="H15"/>
    <property type="match status" value="1"/>
</dbReference>
<dbReference type="SMART" id="SM00526">
    <property type="entry name" value="H15"/>
    <property type="match status" value="1"/>
</dbReference>
<comment type="caution">
    <text evidence="6">The sequence shown here is derived from an EMBL/GenBank/DDBJ whole genome shotgun (WGS) entry which is preliminary data.</text>
</comment>
<organism evidence="6 7">
    <name type="scientific">Platanthera zijinensis</name>
    <dbReference type="NCBI Taxonomy" id="2320716"/>
    <lineage>
        <taxon>Eukaryota</taxon>
        <taxon>Viridiplantae</taxon>
        <taxon>Streptophyta</taxon>
        <taxon>Embryophyta</taxon>
        <taxon>Tracheophyta</taxon>
        <taxon>Spermatophyta</taxon>
        <taxon>Magnoliopsida</taxon>
        <taxon>Liliopsida</taxon>
        <taxon>Asparagales</taxon>
        <taxon>Orchidaceae</taxon>
        <taxon>Orchidoideae</taxon>
        <taxon>Orchideae</taxon>
        <taxon>Orchidinae</taxon>
        <taxon>Platanthera</taxon>
    </lineage>
</organism>
<reference evidence="6 7" key="1">
    <citation type="journal article" date="2022" name="Nat. Plants">
        <title>Genomes of leafy and leafless Platanthera orchids illuminate the evolution of mycoheterotrophy.</title>
        <authorList>
            <person name="Li M.H."/>
            <person name="Liu K.W."/>
            <person name="Li Z."/>
            <person name="Lu H.C."/>
            <person name="Ye Q.L."/>
            <person name="Zhang D."/>
            <person name="Wang J.Y."/>
            <person name="Li Y.F."/>
            <person name="Zhong Z.M."/>
            <person name="Liu X."/>
            <person name="Yu X."/>
            <person name="Liu D.K."/>
            <person name="Tu X.D."/>
            <person name="Liu B."/>
            <person name="Hao Y."/>
            <person name="Liao X.Y."/>
            <person name="Jiang Y.T."/>
            <person name="Sun W.H."/>
            <person name="Chen J."/>
            <person name="Chen Y.Q."/>
            <person name="Ai Y."/>
            <person name="Zhai J.W."/>
            <person name="Wu S.S."/>
            <person name="Zhou Z."/>
            <person name="Hsiao Y.Y."/>
            <person name="Wu W.L."/>
            <person name="Chen Y.Y."/>
            <person name="Lin Y.F."/>
            <person name="Hsu J.L."/>
            <person name="Li C.Y."/>
            <person name="Wang Z.W."/>
            <person name="Zhao X."/>
            <person name="Zhong W.Y."/>
            <person name="Ma X.K."/>
            <person name="Ma L."/>
            <person name="Huang J."/>
            <person name="Chen G.Z."/>
            <person name="Huang M.Z."/>
            <person name="Huang L."/>
            <person name="Peng D.H."/>
            <person name="Luo Y.B."/>
            <person name="Zou S.Q."/>
            <person name="Chen S.P."/>
            <person name="Lan S."/>
            <person name="Tsai W.C."/>
            <person name="Van de Peer Y."/>
            <person name="Liu Z.J."/>
        </authorList>
    </citation>
    <scope>NUCLEOTIDE SEQUENCE [LARGE SCALE GENOMIC DNA]</scope>
    <source>
        <strain evidence="6">Lor287</strain>
    </source>
</reference>
<gene>
    <name evidence="6" type="ORF">KSP39_PZI015034</name>
</gene>
<evidence type="ECO:0000256" key="1">
    <source>
        <dbReference type="ARBA" id="ARBA00004123"/>
    </source>
</evidence>
<dbReference type="GO" id="GO:0003690">
    <property type="term" value="F:double-stranded DNA binding"/>
    <property type="evidence" value="ECO:0007669"/>
    <property type="project" value="TreeGrafter"/>
</dbReference>
<dbReference type="CDD" id="cd00073">
    <property type="entry name" value="H15"/>
    <property type="match status" value="1"/>
</dbReference>
<proteinExistence type="predicted"/>
<feature type="compositionally biased region" description="Basic and acidic residues" evidence="4">
    <location>
        <begin position="24"/>
        <end position="40"/>
    </location>
</feature>
<feature type="region of interest" description="Disordered" evidence="4">
    <location>
        <begin position="120"/>
        <end position="147"/>
    </location>
</feature>
<evidence type="ECO:0000259" key="5">
    <source>
        <dbReference type="PROSITE" id="PS51504"/>
    </source>
</evidence>
<dbReference type="AlphaFoldDB" id="A0AAP0BAH4"/>
<dbReference type="GO" id="GO:0000786">
    <property type="term" value="C:nucleosome"/>
    <property type="evidence" value="ECO:0007669"/>
    <property type="project" value="InterPro"/>
</dbReference>
<dbReference type="InterPro" id="IPR005818">
    <property type="entry name" value="Histone_H1/H5_H15"/>
</dbReference>
<dbReference type="EMBL" id="JBBWWQ010000012">
    <property type="protein sequence ID" value="KAK8934529.1"/>
    <property type="molecule type" value="Genomic_DNA"/>
</dbReference>
<accession>A0AAP0BAH4</accession>
<dbReference type="PANTHER" id="PTHR11467:SF131">
    <property type="entry name" value="HISTONE H1"/>
    <property type="match status" value="1"/>
</dbReference>
<keyword evidence="3" id="KW-0539">Nucleus</keyword>
<dbReference type="PANTHER" id="PTHR11467">
    <property type="entry name" value="HISTONE H1"/>
    <property type="match status" value="1"/>
</dbReference>
<dbReference type="InterPro" id="IPR036388">
    <property type="entry name" value="WH-like_DNA-bd_sf"/>
</dbReference>
<evidence type="ECO:0000256" key="3">
    <source>
        <dbReference type="ARBA" id="ARBA00023242"/>
    </source>
</evidence>